<feature type="region of interest" description="Disordered" evidence="1">
    <location>
        <begin position="108"/>
        <end position="148"/>
    </location>
</feature>
<evidence type="ECO:0000313" key="2">
    <source>
        <dbReference type="EMBL" id="GGN61014.1"/>
    </source>
</evidence>
<dbReference type="CDD" id="cd01462">
    <property type="entry name" value="VWA_YIEM_type"/>
    <property type="match status" value="1"/>
</dbReference>
<evidence type="ECO:0008006" key="4">
    <source>
        <dbReference type="Google" id="ProtNLM"/>
    </source>
</evidence>
<name>A0ABQ2JZN6_9ACTN</name>
<evidence type="ECO:0000313" key="3">
    <source>
        <dbReference type="Proteomes" id="UP000600080"/>
    </source>
</evidence>
<feature type="region of interest" description="Disordered" evidence="1">
    <location>
        <begin position="767"/>
        <end position="798"/>
    </location>
</feature>
<protein>
    <recommendedName>
        <fullName evidence="4">VWA domain-containing protein</fullName>
    </recommendedName>
</protein>
<dbReference type="InterPro" id="IPR008912">
    <property type="entry name" value="Uncharacterised_CoxE"/>
</dbReference>
<dbReference type="Proteomes" id="UP000600080">
    <property type="component" value="Unassembled WGS sequence"/>
</dbReference>
<evidence type="ECO:0000256" key="1">
    <source>
        <dbReference type="SAM" id="MobiDB-lite"/>
    </source>
</evidence>
<reference evidence="3" key="1">
    <citation type="journal article" date="2019" name="Int. J. Syst. Evol. Microbiol.">
        <title>The Global Catalogue of Microorganisms (GCM) 10K type strain sequencing project: providing services to taxonomists for standard genome sequencing and annotation.</title>
        <authorList>
            <consortium name="The Broad Institute Genomics Platform"/>
            <consortium name="The Broad Institute Genome Sequencing Center for Infectious Disease"/>
            <person name="Wu L."/>
            <person name="Ma J."/>
        </authorList>
    </citation>
    <scope>NUCLEOTIDE SEQUENCE [LARGE SCALE GENOMIC DNA]</scope>
    <source>
        <strain evidence="3">CGMCC 4.7323</strain>
    </source>
</reference>
<dbReference type="Pfam" id="PF05762">
    <property type="entry name" value="VWA_CoxE"/>
    <property type="match status" value="1"/>
</dbReference>
<feature type="region of interest" description="Disordered" evidence="1">
    <location>
        <begin position="818"/>
        <end position="876"/>
    </location>
</feature>
<feature type="compositionally biased region" description="Low complexity" evidence="1">
    <location>
        <begin position="843"/>
        <end position="861"/>
    </location>
</feature>
<feature type="compositionally biased region" description="Gly residues" evidence="1">
    <location>
        <begin position="180"/>
        <end position="192"/>
    </location>
</feature>
<feature type="compositionally biased region" description="Low complexity" evidence="1">
    <location>
        <begin position="138"/>
        <end position="148"/>
    </location>
</feature>
<dbReference type="PANTHER" id="PTHR30634">
    <property type="entry name" value="OUTER MEMBRANE LOLAB LIPOPROTEIN INSERTION APPARATUS"/>
    <property type="match status" value="1"/>
</dbReference>
<dbReference type="Gene3D" id="3.40.50.410">
    <property type="entry name" value="von Willebrand factor, type A domain"/>
    <property type="match status" value="1"/>
</dbReference>
<feature type="compositionally biased region" description="Pro residues" evidence="1">
    <location>
        <begin position="832"/>
        <end position="842"/>
    </location>
</feature>
<dbReference type="InterPro" id="IPR043737">
    <property type="entry name" value="DUF5682"/>
</dbReference>
<dbReference type="SUPFAM" id="SSF53300">
    <property type="entry name" value="vWA-like"/>
    <property type="match status" value="1"/>
</dbReference>
<comment type="caution">
    <text evidence="2">The sequence shown here is derived from an EMBL/GenBank/DDBJ whole genome shotgun (WGS) entry which is preliminary data.</text>
</comment>
<keyword evidence="3" id="KW-1185">Reference proteome</keyword>
<dbReference type="PANTHER" id="PTHR30634:SF16">
    <property type="entry name" value="OUTER-MEMBRANE LIPOPROTEIN LOLB"/>
    <property type="match status" value="1"/>
</dbReference>
<sequence>MTGPLLLGVRHHGPGSARAVRAALERYTPAAVLIEGPPEADALVPLAAREDMRPPVALLAHAQDDPGRAAFWPLAEFSPEWVAMRWALRHGVPVRFIDLPAAHSLAMGEDEEAADGERPGEPGGPGDPGDEEPGEGASGPARGGDAAAGVRVDPIRVLAEAAGYDDPERWWEDVVEHRGGGTSRAPGGGGGEQEPDSGGEQGPEAGCGQEPDAAAPFAALAEAMGALRETYGDGGHDRDPVREAHMRLRLRAARKEFGDGIAVVCGAWHVPALTRRTTLTADRQLLKGLPKVKATVTWVPWTYRRLSRHSGYGAGVAAPGWYGHLFSAPDRPVERWLTKVAGLLREEDYAVSSAHVIEAVRLAEGLATVRGRPLPGLTELEDAVRAVMGDGSDAPSVLIRDKLVVGEVLGEVPEDAPAVPLQRDIARIRRTLRLTPEAAERVLELDLRKETDAARSRLLHRLRLLGIPWGEPDRSRAGTGTFRESWRLRWEPELSVRVAEAGIWGTTVLSAATAKAVSEAAEAATLAGVTTLAEHCLLAELPDALPVVTQALADRAALDADVGQLARSLPALVRSVRYGDVRGTESAALREVATGLAERVFVGLPPACAGLDAEGAAAMREPLDATHQAVGLLARPEPGQRPAPDGLRARWAAVLHTVSARDAVPGLLRGGAVRLLLDDGELREEESARLMGLALSPGTPPADAAGWIEGFAGGGDGGMLLVHDARLLALVDGWLTGVPDAAFTDVLPLLRRTFAEYETGVRRTLGELIRRGPTAPSQRPPGDAPDAAAPGFGPGLDRDRAAAALPTLRLLLGIGEEDSYGQTAPAPTSTPATPPTATPPTPSATTPHPTPNAAAPIPATPVSTDPVPPAPVSITPEAERLRRWRLVLGGGGAEGTGCELRGRDAAMDGALASLYGREGGDGGKRADGGRRTAGLGASAPGVARWLGDIRTYFPSSVVQVMQRDAIDRLGLSALLLEPEMLEAVEADVHLVGTLLSLNRLMPERARESARAVVRTVVEELERKLAHRTRATLTGALDRSARISRPRHRDIDWNRTIRANLKNYLPAYRTVVPERLIGHGRAAQSVRKEVVLCIDQSGSMAASVVYASVFGAVLASLRAIDTRLVVFDTAVVDLTDRLDDPVDVLFGTQLGGGTDINRALAYCQSRITRPAETVVVLVSDLYEGGIRDEMLKRVAAMKASGVQFVTLLALSDEGAPAYDREHAAALAALDAPAFACTPDLFPDVMAAALEKRPLPIPDMAEQR</sequence>
<dbReference type="InterPro" id="IPR050458">
    <property type="entry name" value="LolB"/>
</dbReference>
<gene>
    <name evidence="2" type="ORF">GCM10012285_59620</name>
</gene>
<dbReference type="Pfam" id="PF18934">
    <property type="entry name" value="DUF5682"/>
    <property type="match status" value="1"/>
</dbReference>
<organism evidence="2 3">
    <name type="scientific">Streptomyces kronopolitis</name>
    <dbReference type="NCBI Taxonomy" id="1612435"/>
    <lineage>
        <taxon>Bacteria</taxon>
        <taxon>Bacillati</taxon>
        <taxon>Actinomycetota</taxon>
        <taxon>Actinomycetes</taxon>
        <taxon>Kitasatosporales</taxon>
        <taxon>Streptomycetaceae</taxon>
        <taxon>Streptomyces</taxon>
    </lineage>
</organism>
<feature type="region of interest" description="Disordered" evidence="1">
    <location>
        <begin position="178"/>
        <end position="211"/>
    </location>
</feature>
<proteinExistence type="predicted"/>
<dbReference type="EMBL" id="BMND01000039">
    <property type="protein sequence ID" value="GGN61014.1"/>
    <property type="molecule type" value="Genomic_DNA"/>
</dbReference>
<dbReference type="InterPro" id="IPR036465">
    <property type="entry name" value="vWFA_dom_sf"/>
</dbReference>
<accession>A0ABQ2JZN6</accession>